<dbReference type="PROSITE" id="PS50158">
    <property type="entry name" value="ZF_CCHC"/>
    <property type="match status" value="1"/>
</dbReference>
<dbReference type="Pfam" id="PF00098">
    <property type="entry name" value="zf-CCHC"/>
    <property type="match status" value="1"/>
</dbReference>
<organism evidence="4 5">
    <name type="scientific">Sinocyclocheilus rhinocerous</name>
    <dbReference type="NCBI Taxonomy" id="307959"/>
    <lineage>
        <taxon>Eukaryota</taxon>
        <taxon>Metazoa</taxon>
        <taxon>Chordata</taxon>
        <taxon>Craniata</taxon>
        <taxon>Vertebrata</taxon>
        <taxon>Euteleostomi</taxon>
        <taxon>Actinopterygii</taxon>
        <taxon>Neopterygii</taxon>
        <taxon>Teleostei</taxon>
        <taxon>Ostariophysi</taxon>
        <taxon>Cypriniformes</taxon>
        <taxon>Cyprinidae</taxon>
        <taxon>Cyprininae</taxon>
        <taxon>Sinocyclocheilus</taxon>
    </lineage>
</organism>
<protein>
    <recommendedName>
        <fullName evidence="3">CCHC-type domain-containing protein</fullName>
    </recommendedName>
</protein>
<feature type="compositionally biased region" description="Basic and acidic residues" evidence="2">
    <location>
        <begin position="237"/>
        <end position="247"/>
    </location>
</feature>
<dbReference type="SMART" id="SM00343">
    <property type="entry name" value="ZnF_C2HC"/>
    <property type="match status" value="2"/>
</dbReference>
<dbReference type="InterPro" id="IPR001878">
    <property type="entry name" value="Znf_CCHC"/>
</dbReference>
<dbReference type="PANTHER" id="PTHR22639:SF7">
    <property type="entry name" value="CCHC-TYPE DOMAIN-CONTAINING PROTEIN"/>
    <property type="match status" value="1"/>
</dbReference>
<proteinExistence type="predicted"/>
<sequence length="297" mass="34096">MENEMDCDNLLNGLLSNGQMCKVSKLCATERVVSFLRLPNYINDEDVLQKLQSWGVTPILPLRRRYYPGTTVADGRVKFPKDVVSLPYNTSFETEEGTQFFRVIHNQQVKICRICSSAEHEKKDCPQLTCRECLEQGHYARDCTAPRCQGCRKALLRCICETDEEEHEEMEMETHNEVEYLEEADEENASQQTGGLTKDILSSEGEEEEASENEQHGEDEAMTGLQLSVDNVEQDVMENKEDNDGTKDSTTPEEVSDTGEKRKRDLWKEKFLSRGTKVKKTGQINIEKALERQRIRR</sequence>
<dbReference type="GO" id="GO:0003723">
    <property type="term" value="F:RNA binding"/>
    <property type="evidence" value="ECO:0007669"/>
    <property type="project" value="InterPro"/>
</dbReference>
<reference evidence="4" key="1">
    <citation type="submission" date="2025-08" db="UniProtKB">
        <authorList>
            <consortium name="Ensembl"/>
        </authorList>
    </citation>
    <scope>IDENTIFICATION</scope>
</reference>
<name>A0A673LRR2_9TELE</name>
<dbReference type="PANTHER" id="PTHR22639">
    <property type="entry name" value="GAG-RELATED PROTEIN"/>
    <property type="match status" value="1"/>
</dbReference>
<evidence type="ECO:0000259" key="3">
    <source>
        <dbReference type="PROSITE" id="PS50158"/>
    </source>
</evidence>
<evidence type="ECO:0000256" key="1">
    <source>
        <dbReference type="PROSITE-ProRule" id="PRU00047"/>
    </source>
</evidence>
<feature type="region of interest" description="Disordered" evidence="2">
    <location>
        <begin position="183"/>
        <end position="221"/>
    </location>
</feature>
<accession>A0A673LRR2</accession>
<reference evidence="4" key="2">
    <citation type="submission" date="2025-09" db="UniProtKB">
        <authorList>
            <consortium name="Ensembl"/>
        </authorList>
    </citation>
    <scope>IDENTIFICATION</scope>
</reference>
<feature type="domain" description="CCHC-type" evidence="3">
    <location>
        <begin position="130"/>
        <end position="143"/>
    </location>
</feature>
<dbReference type="AlphaFoldDB" id="A0A673LRR2"/>
<dbReference type="InterPro" id="IPR042509">
    <property type="entry name" value="ZCCHC3"/>
</dbReference>
<dbReference type="Proteomes" id="UP000472270">
    <property type="component" value="Unassembled WGS sequence"/>
</dbReference>
<dbReference type="InterPro" id="IPR036875">
    <property type="entry name" value="Znf_CCHC_sf"/>
</dbReference>
<dbReference type="SUPFAM" id="SSF57756">
    <property type="entry name" value="Retrovirus zinc finger-like domains"/>
    <property type="match status" value="1"/>
</dbReference>
<dbReference type="Ensembl" id="ENSSRHT00000084229.1">
    <property type="protein sequence ID" value="ENSSRHP00000082010.1"/>
    <property type="gene ID" value="ENSSRHG00000040615.1"/>
</dbReference>
<keyword evidence="1" id="KW-0863">Zinc-finger</keyword>
<evidence type="ECO:0000313" key="5">
    <source>
        <dbReference type="Proteomes" id="UP000472270"/>
    </source>
</evidence>
<dbReference type="GO" id="GO:0003690">
    <property type="term" value="F:double-stranded DNA binding"/>
    <property type="evidence" value="ECO:0007669"/>
    <property type="project" value="InterPro"/>
</dbReference>
<keyword evidence="5" id="KW-1185">Reference proteome</keyword>
<dbReference type="GO" id="GO:0002218">
    <property type="term" value="P:activation of innate immune response"/>
    <property type="evidence" value="ECO:0007669"/>
    <property type="project" value="InterPro"/>
</dbReference>
<keyword evidence="1" id="KW-0862">Zinc</keyword>
<feature type="region of interest" description="Disordered" evidence="2">
    <location>
        <begin position="234"/>
        <end position="265"/>
    </location>
</feature>
<keyword evidence="1" id="KW-0479">Metal-binding</keyword>
<evidence type="ECO:0000313" key="4">
    <source>
        <dbReference type="Ensembl" id="ENSSRHP00000082010.1"/>
    </source>
</evidence>
<evidence type="ECO:0000256" key="2">
    <source>
        <dbReference type="SAM" id="MobiDB-lite"/>
    </source>
</evidence>
<dbReference type="GO" id="GO:0008270">
    <property type="term" value="F:zinc ion binding"/>
    <property type="evidence" value="ECO:0007669"/>
    <property type="project" value="UniProtKB-KW"/>
</dbReference>